<keyword evidence="3" id="KW-1185">Reference proteome</keyword>
<feature type="transmembrane region" description="Helical" evidence="1">
    <location>
        <begin position="116"/>
        <end position="134"/>
    </location>
</feature>
<dbReference type="AlphaFoldDB" id="A0AAE9XPK6"/>
<keyword evidence="1" id="KW-0812">Transmembrane</keyword>
<evidence type="ECO:0000313" key="3">
    <source>
        <dbReference type="Proteomes" id="UP001217500"/>
    </source>
</evidence>
<keyword evidence="1" id="KW-0472">Membrane</keyword>
<feature type="transmembrane region" description="Helical" evidence="1">
    <location>
        <begin position="17"/>
        <end position="37"/>
    </location>
</feature>
<accession>A0AAE9XPK6</accession>
<sequence>MISSDNEERSNKPSWRFTIGAALLHTIFLAPIAWLLWQNFFGEASSIQETVRLTVLIFIGLVTGVRILHAFPLSAGLHWIWFILAAAIVALIFSASTLALPYLFASWQLTSLWPSIAFSFTVAFIAANLIWLMGKIT</sequence>
<proteinExistence type="predicted"/>
<evidence type="ECO:0000256" key="1">
    <source>
        <dbReference type="SAM" id="Phobius"/>
    </source>
</evidence>
<protein>
    <submittedName>
        <fullName evidence="2">Uncharacterized protein</fullName>
    </submittedName>
</protein>
<feature type="transmembrane region" description="Helical" evidence="1">
    <location>
        <begin position="49"/>
        <end position="68"/>
    </location>
</feature>
<name>A0AAE9XPK6_9PROT</name>
<feature type="transmembrane region" description="Helical" evidence="1">
    <location>
        <begin position="80"/>
        <end position="104"/>
    </location>
</feature>
<dbReference type="KEGG" id="gso:PH603_09210"/>
<dbReference type="Proteomes" id="UP001217500">
    <property type="component" value="Chromosome"/>
</dbReference>
<reference evidence="2" key="1">
    <citation type="submission" date="2023-01" db="EMBL/GenBank/DDBJ databases">
        <title>The genome sequence of Kordiimonadaceae bacterium 6D33.</title>
        <authorList>
            <person name="Liu Y."/>
        </authorList>
    </citation>
    <scope>NUCLEOTIDE SEQUENCE</scope>
    <source>
        <strain evidence="2">6D33</strain>
    </source>
</reference>
<gene>
    <name evidence="2" type="ORF">PH603_09210</name>
</gene>
<dbReference type="EMBL" id="CP116805">
    <property type="protein sequence ID" value="WCL52716.1"/>
    <property type="molecule type" value="Genomic_DNA"/>
</dbReference>
<evidence type="ECO:0000313" key="2">
    <source>
        <dbReference type="EMBL" id="WCL52716.1"/>
    </source>
</evidence>
<keyword evidence="1" id="KW-1133">Transmembrane helix</keyword>
<dbReference type="RefSeq" id="WP_289502077.1">
    <property type="nucleotide sequence ID" value="NZ_CP116805.1"/>
</dbReference>
<organism evidence="2 3">
    <name type="scientific">Gimibacter soli</name>
    <dbReference type="NCBI Taxonomy" id="3024400"/>
    <lineage>
        <taxon>Bacteria</taxon>
        <taxon>Pseudomonadati</taxon>
        <taxon>Pseudomonadota</taxon>
        <taxon>Alphaproteobacteria</taxon>
        <taxon>Kordiimonadales</taxon>
        <taxon>Temperatibacteraceae</taxon>
        <taxon>Gimibacter</taxon>
    </lineage>
</organism>